<dbReference type="Gene3D" id="2.60.120.1440">
    <property type="match status" value="1"/>
</dbReference>
<dbReference type="RefSeq" id="WP_166522851.1">
    <property type="nucleotide sequence ID" value="NZ_JAAABI010000002.1"/>
</dbReference>
<dbReference type="InterPro" id="IPR032508">
    <property type="entry name" value="FecR_C"/>
</dbReference>
<evidence type="ECO:0000313" key="3">
    <source>
        <dbReference type="EMBL" id="NAY91426.1"/>
    </source>
</evidence>
<evidence type="ECO:0000259" key="2">
    <source>
        <dbReference type="Pfam" id="PF16344"/>
    </source>
</evidence>
<dbReference type="Pfam" id="PF04773">
    <property type="entry name" value="FecR"/>
    <property type="match status" value="1"/>
</dbReference>
<name>A0A964TDD5_9FLAO</name>
<protein>
    <submittedName>
        <fullName evidence="3">DUF4974 domain-containing protein</fullName>
    </submittedName>
</protein>
<accession>A0A964TDD5</accession>
<feature type="domain" description="FecR protein" evidence="1">
    <location>
        <begin position="179"/>
        <end position="278"/>
    </location>
</feature>
<keyword evidence="4" id="KW-1185">Reference proteome</keyword>
<proteinExistence type="predicted"/>
<feature type="domain" description="Protein FecR C-terminal" evidence="2">
    <location>
        <begin position="320"/>
        <end position="388"/>
    </location>
</feature>
<dbReference type="GO" id="GO:0016989">
    <property type="term" value="F:sigma factor antagonist activity"/>
    <property type="evidence" value="ECO:0007669"/>
    <property type="project" value="TreeGrafter"/>
</dbReference>
<dbReference type="AlphaFoldDB" id="A0A964TDD5"/>
<sequence>MTDKRFLELLEKYIAQSASEEETKALMYAVHSGKYDDLLKKHLDDMKLGPLEDVSEQRAGELFQNIIQTAKPFPESKVKKGTWRTYGVATAAVVLFAFGLSLFFDQERNQIAPNGIESIMPGTDKATLTLDDGSQVVLDSTSQGAVANQGNIQVINGQGHLSYVTSAGSWQNKEIVYNTVTTPRGGQYAMVLPDGTKVWLNAASSIKYPVTLSGEKRVVELTGEAYFEVATLRKGNGKVPFVVSVGGAEVEVLGTHFNIMAYDEEPTLQTTLLEGSVRLRTGESSLLLVPGQQAKLDDSGELSLSTNVDTRQVVAWKNGYFRFNNTNITTIMNQLGRWYDVDISYDSNAIKELSFGGVISRKDNIGEMLDLLELTESIHFDVAGNAIQVKQGPKTKTNN</sequence>
<dbReference type="PANTHER" id="PTHR30273:SF2">
    <property type="entry name" value="PROTEIN FECR"/>
    <property type="match status" value="1"/>
</dbReference>
<dbReference type="EMBL" id="JAAABI010000002">
    <property type="protein sequence ID" value="NAY91426.1"/>
    <property type="molecule type" value="Genomic_DNA"/>
</dbReference>
<dbReference type="Proteomes" id="UP000667650">
    <property type="component" value="Unassembled WGS sequence"/>
</dbReference>
<dbReference type="Gene3D" id="3.55.50.30">
    <property type="match status" value="1"/>
</dbReference>
<organism evidence="3 4">
    <name type="scientific">Flagellimonas ochracea</name>
    <dbReference type="NCBI Taxonomy" id="2696472"/>
    <lineage>
        <taxon>Bacteria</taxon>
        <taxon>Pseudomonadati</taxon>
        <taxon>Bacteroidota</taxon>
        <taxon>Flavobacteriia</taxon>
        <taxon>Flavobacteriales</taxon>
        <taxon>Flavobacteriaceae</taxon>
        <taxon>Flagellimonas</taxon>
    </lineage>
</organism>
<reference evidence="3" key="1">
    <citation type="submission" date="2020-01" db="EMBL/GenBank/DDBJ databases">
        <title>Muricauda ochracea sp. nov., isolated from a tidal flat of Garorim bay in Korea.</title>
        <authorList>
            <person name="Kim D."/>
            <person name="Yoo Y."/>
            <person name="Kim J.-J."/>
        </authorList>
    </citation>
    <scope>NUCLEOTIDE SEQUENCE</scope>
    <source>
        <strain evidence="3">JGD-17</strain>
    </source>
</reference>
<dbReference type="InterPro" id="IPR012373">
    <property type="entry name" value="Ferrdict_sens_TM"/>
</dbReference>
<dbReference type="PANTHER" id="PTHR30273">
    <property type="entry name" value="PERIPLASMIC SIGNAL SENSOR AND SIGMA FACTOR ACTIVATOR FECR-RELATED"/>
    <property type="match status" value="1"/>
</dbReference>
<evidence type="ECO:0000259" key="1">
    <source>
        <dbReference type="Pfam" id="PF04773"/>
    </source>
</evidence>
<evidence type="ECO:0000313" key="4">
    <source>
        <dbReference type="Proteomes" id="UP000667650"/>
    </source>
</evidence>
<gene>
    <name evidence="3" type="ORF">GTQ34_05795</name>
</gene>
<comment type="caution">
    <text evidence="3">The sequence shown here is derived from an EMBL/GenBank/DDBJ whole genome shotgun (WGS) entry which is preliminary data.</text>
</comment>
<dbReference type="Pfam" id="PF16344">
    <property type="entry name" value="FecR_C"/>
    <property type="match status" value="1"/>
</dbReference>
<dbReference type="InterPro" id="IPR006860">
    <property type="entry name" value="FecR"/>
</dbReference>